<dbReference type="Gene3D" id="2.60.120.580">
    <property type="entry name" value="Acetamidase/Formamidase-like domains"/>
    <property type="match status" value="2"/>
</dbReference>
<dbReference type="PANTHER" id="PTHR31891:SF1">
    <property type="entry name" value="FORMAMIDASE C869.04-RELATED"/>
    <property type="match status" value="1"/>
</dbReference>
<comment type="caution">
    <text evidence="1">The sequence shown here is derived from an EMBL/GenBank/DDBJ whole genome shotgun (WGS) entry which is preliminary data.</text>
</comment>
<accession>A0ABV1D7N4</accession>
<evidence type="ECO:0000313" key="2">
    <source>
        <dbReference type="Proteomes" id="UP001454086"/>
    </source>
</evidence>
<sequence>MADHILKPSRKNLHGSLSKSIPPVLTITPGETVDFTTLEADWRIARPDSPLSSSGVFMERSFPADQGHALCGPVYIQGARPGMTLAVRINQIIPGTWGWSRVGGGDPDHLSRIGFEGDEYFLIWDIDRQKGICRSHMGHCVPLSPFMGVMAVAPDSDDYVKTHAPGPYGANMDCRDITAGSILYLPIYTQGALFSTGDGHARQGDGESGCTAIECPMEQVSMTFNLIDEPLDSPVCNSPKGWITFGFHSDLTVAAYYALMDMCRLMERLYGFGHKEAMAMASVAVDMKITQLVNGIRGVHALLPHGVISTM</sequence>
<dbReference type="SUPFAM" id="SSF141130">
    <property type="entry name" value="Acetamidase/Formamidase-like"/>
    <property type="match status" value="1"/>
</dbReference>
<proteinExistence type="predicted"/>
<dbReference type="RefSeq" id="WP_008715951.1">
    <property type="nucleotide sequence ID" value="NZ_JBBMFM010000060.1"/>
</dbReference>
<dbReference type="Proteomes" id="UP001454086">
    <property type="component" value="Unassembled WGS sequence"/>
</dbReference>
<evidence type="ECO:0000313" key="1">
    <source>
        <dbReference type="EMBL" id="MEQ2426397.1"/>
    </source>
</evidence>
<dbReference type="EMBL" id="JBBMFM010000060">
    <property type="protein sequence ID" value="MEQ2426397.1"/>
    <property type="molecule type" value="Genomic_DNA"/>
</dbReference>
<reference evidence="1 2" key="1">
    <citation type="submission" date="2024-03" db="EMBL/GenBank/DDBJ databases">
        <title>Human intestinal bacterial collection.</title>
        <authorList>
            <person name="Pauvert C."/>
            <person name="Hitch T.C.A."/>
            <person name="Clavel T."/>
        </authorList>
    </citation>
    <scope>NUCLEOTIDE SEQUENCE [LARGE SCALE GENOMIC DNA]</scope>
    <source>
        <strain evidence="1 2">CLA-SR-H021</strain>
    </source>
</reference>
<gene>
    <name evidence="1" type="ORF">WMQ36_15595</name>
</gene>
<protein>
    <submittedName>
        <fullName evidence="1">Acetamidase/formamidase family protein</fullName>
    </submittedName>
</protein>
<dbReference type="Gene3D" id="3.10.28.20">
    <property type="entry name" value="Acetamidase/Formamidase-like domains"/>
    <property type="match status" value="1"/>
</dbReference>
<dbReference type="PANTHER" id="PTHR31891">
    <property type="entry name" value="FORMAMIDASE C869.04-RELATED"/>
    <property type="match status" value="1"/>
</dbReference>
<name>A0ABV1D7N4_9FIRM</name>
<dbReference type="InterPro" id="IPR004304">
    <property type="entry name" value="FmdA_AmdA"/>
</dbReference>
<organism evidence="1 2">
    <name type="scientific">Enterocloster hominis</name>
    <name type="common">ex Hitch et al. 2024</name>
    <dbReference type="NCBI Taxonomy" id="1917870"/>
    <lineage>
        <taxon>Bacteria</taxon>
        <taxon>Bacillati</taxon>
        <taxon>Bacillota</taxon>
        <taxon>Clostridia</taxon>
        <taxon>Lachnospirales</taxon>
        <taxon>Lachnospiraceae</taxon>
        <taxon>Enterocloster</taxon>
    </lineage>
</organism>
<keyword evidence="2" id="KW-1185">Reference proteome</keyword>
<dbReference type="Pfam" id="PF03069">
    <property type="entry name" value="FmdA_AmdA"/>
    <property type="match status" value="2"/>
</dbReference>